<dbReference type="FunFam" id="3.40.1180.10:FF:000001">
    <property type="entry name" value="(2E,6E)-farnesyl-diphosphate-specific ditrans,polycis-undecaprenyl-diphosphate synthase"/>
    <property type="match status" value="1"/>
</dbReference>
<keyword evidence="2" id="KW-0460">Magnesium</keyword>
<dbReference type="NCBIfam" id="TIGR00055">
    <property type="entry name" value="uppS"/>
    <property type="match status" value="1"/>
</dbReference>
<dbReference type="EC" id="2.5.1.-" evidence="2"/>
<feature type="binding site" evidence="2">
    <location>
        <position position="195"/>
    </location>
    <ligand>
        <name>Mg(2+)</name>
        <dbReference type="ChEBI" id="CHEBI:18420"/>
    </ligand>
</feature>
<dbReference type="CDD" id="cd00475">
    <property type="entry name" value="Cis_IPPS"/>
    <property type="match status" value="1"/>
</dbReference>
<feature type="binding site" evidence="2">
    <location>
        <position position="176"/>
    </location>
    <ligand>
        <name>substrate</name>
    </ligand>
</feature>
<comment type="caution">
    <text evidence="2">Lacks conserved residue(s) required for the propagation of feature annotation.</text>
</comment>
<dbReference type="InterPro" id="IPR018520">
    <property type="entry name" value="UPP_synth-like_CS"/>
</dbReference>
<feature type="binding site" evidence="2">
    <location>
        <position position="29"/>
    </location>
    <ligand>
        <name>substrate</name>
    </ligand>
</feature>
<dbReference type="PROSITE" id="PS01066">
    <property type="entry name" value="UPP_SYNTHASE"/>
    <property type="match status" value="1"/>
</dbReference>
<dbReference type="SUPFAM" id="SSF64005">
    <property type="entry name" value="Undecaprenyl diphosphate synthase"/>
    <property type="match status" value="1"/>
</dbReference>
<name>A0A2H0W573_9BACT</name>
<dbReference type="HAMAP" id="MF_01139">
    <property type="entry name" value="ISPT"/>
    <property type="match status" value="1"/>
</dbReference>
<feature type="active site" evidence="2">
    <location>
        <position position="12"/>
    </location>
</feature>
<comment type="similarity">
    <text evidence="2">Belongs to the UPP synthase family.</text>
</comment>
<dbReference type="GO" id="GO:0000287">
    <property type="term" value="F:magnesium ion binding"/>
    <property type="evidence" value="ECO:0007669"/>
    <property type="project" value="UniProtKB-UniRule"/>
</dbReference>
<feature type="active site" description="Proton acceptor" evidence="2">
    <location>
        <position position="60"/>
    </location>
</feature>
<dbReference type="InterPro" id="IPR001441">
    <property type="entry name" value="UPP_synth-like"/>
</dbReference>
<gene>
    <name evidence="3" type="primary">uppS</name>
    <name evidence="3" type="ORF">COT80_03360</name>
</gene>
<evidence type="ECO:0000256" key="1">
    <source>
        <dbReference type="ARBA" id="ARBA00022679"/>
    </source>
</evidence>
<feature type="binding site" evidence="2">
    <location>
        <position position="12"/>
    </location>
    <ligand>
        <name>Mg(2+)</name>
        <dbReference type="ChEBI" id="CHEBI:18420"/>
    </ligand>
</feature>
<evidence type="ECO:0000256" key="2">
    <source>
        <dbReference type="HAMAP-Rule" id="MF_01139"/>
    </source>
</evidence>
<sequence>MEQIKHIAFIMDGNRRWAKDQGLPSLEGHKAGYDKMKDVGDWCIDRGIKHITVYAFSTENWKRSQTEVDYLMRLLENALTKELYEFNKRGIRLKVIGSRDRLPKSVVKAIDNAEAETANNNKGILNMAINYGGRLEIVEAVKKIIDQKKSSIEVTEDLVSNNIWTVGQPDPDILVRTSGEQRLSNFLTWQVVYSELFFIEPHWPAFSEEDLDKIIEDYHNRNRRFGK</sequence>
<dbReference type="InterPro" id="IPR036424">
    <property type="entry name" value="UPP_synth-like_sf"/>
</dbReference>
<dbReference type="AlphaFoldDB" id="A0A2H0W573"/>
<dbReference type="EMBL" id="PEZY01000012">
    <property type="protein sequence ID" value="PIS05780.1"/>
    <property type="molecule type" value="Genomic_DNA"/>
</dbReference>
<evidence type="ECO:0000313" key="3">
    <source>
        <dbReference type="EMBL" id="PIS05780.1"/>
    </source>
</evidence>
<dbReference type="Gene3D" id="3.40.1180.10">
    <property type="entry name" value="Decaprenyl diphosphate synthase-like"/>
    <property type="match status" value="1"/>
</dbReference>
<feature type="binding site" evidence="2">
    <location>
        <position position="63"/>
    </location>
    <ligand>
        <name>substrate</name>
    </ligand>
</feature>
<comment type="cofactor">
    <cofactor evidence="2">
        <name>Mg(2+)</name>
        <dbReference type="ChEBI" id="CHEBI:18420"/>
    </cofactor>
    <text evidence="2">Binds 2 magnesium ions per subunit.</text>
</comment>
<comment type="caution">
    <text evidence="3">The sequence shown here is derived from an EMBL/GenBank/DDBJ whole genome shotgun (WGS) entry which is preliminary data.</text>
</comment>
<keyword evidence="2" id="KW-0479">Metal-binding</keyword>
<feature type="binding site" evidence="2">
    <location>
        <begin position="182"/>
        <end position="184"/>
    </location>
    <ligand>
        <name>substrate</name>
    </ligand>
</feature>
<feature type="binding site" evidence="2">
    <location>
        <position position="61"/>
    </location>
    <ligand>
        <name>substrate</name>
    </ligand>
</feature>
<dbReference type="Pfam" id="PF01255">
    <property type="entry name" value="Prenyltransf"/>
    <property type="match status" value="1"/>
</dbReference>
<feature type="binding site" evidence="2">
    <location>
        <begin position="57"/>
        <end position="59"/>
    </location>
    <ligand>
        <name>substrate</name>
    </ligand>
</feature>
<dbReference type="GO" id="GO:0016094">
    <property type="term" value="P:polyprenol biosynthetic process"/>
    <property type="evidence" value="ECO:0007669"/>
    <property type="project" value="TreeGrafter"/>
</dbReference>
<proteinExistence type="inferred from homology"/>
<dbReference type="GO" id="GO:0045547">
    <property type="term" value="F:ditrans,polycis-polyprenyl diphosphate synthase [(2E,6E)-farnesyl diphosphate specific] activity"/>
    <property type="evidence" value="ECO:0007669"/>
    <property type="project" value="TreeGrafter"/>
</dbReference>
<comment type="function">
    <text evidence="2">Catalyzes the condensation of isopentenyl diphosphate (IPP) with allylic pyrophosphates generating different type of terpenoids.</text>
</comment>
<keyword evidence="1 2" id="KW-0808">Transferase</keyword>
<feature type="binding site" evidence="2">
    <location>
        <begin position="13"/>
        <end position="16"/>
    </location>
    <ligand>
        <name>substrate</name>
    </ligand>
</feature>
<dbReference type="PANTHER" id="PTHR10291">
    <property type="entry name" value="DEHYDRODOLICHYL DIPHOSPHATE SYNTHASE FAMILY MEMBER"/>
    <property type="match status" value="1"/>
</dbReference>
<dbReference type="PANTHER" id="PTHR10291:SF0">
    <property type="entry name" value="DEHYDRODOLICHYL DIPHOSPHATE SYNTHASE 2"/>
    <property type="match status" value="1"/>
</dbReference>
<dbReference type="Proteomes" id="UP000229056">
    <property type="component" value="Unassembled WGS sequence"/>
</dbReference>
<evidence type="ECO:0000313" key="4">
    <source>
        <dbReference type="Proteomes" id="UP000229056"/>
    </source>
</evidence>
<organism evidence="3 4">
    <name type="scientific">Candidatus Buchananbacteria bacterium CG10_big_fil_rev_8_21_14_0_10_33_19</name>
    <dbReference type="NCBI Taxonomy" id="1974525"/>
    <lineage>
        <taxon>Bacteria</taxon>
        <taxon>Candidatus Buchananiibacteriota</taxon>
    </lineage>
</organism>
<reference evidence="4" key="1">
    <citation type="submission" date="2017-09" db="EMBL/GenBank/DDBJ databases">
        <title>Depth-based differentiation of microbial function through sediment-hosted aquifers and enrichment of novel symbionts in the deep terrestrial subsurface.</title>
        <authorList>
            <person name="Probst A.J."/>
            <person name="Ladd B."/>
            <person name="Jarett J.K."/>
            <person name="Geller-Mcgrath D.E."/>
            <person name="Sieber C.M.K."/>
            <person name="Emerson J.B."/>
            <person name="Anantharaman K."/>
            <person name="Thomas B.C."/>
            <person name="Malmstrom R."/>
            <person name="Stieglmeier M."/>
            <person name="Klingl A."/>
            <person name="Woyke T."/>
            <person name="Ryan C.M."/>
            <person name="Banfield J.F."/>
        </authorList>
    </citation>
    <scope>NUCLEOTIDE SEQUENCE [LARGE SCALE GENOMIC DNA]</scope>
</reference>
<feature type="binding site" evidence="2">
    <location>
        <position position="17"/>
    </location>
    <ligand>
        <name>substrate</name>
    </ligand>
</feature>
<accession>A0A2H0W573</accession>
<comment type="subunit">
    <text evidence="2">Homodimer.</text>
</comment>
<protein>
    <recommendedName>
        <fullName evidence="2">Isoprenyl transferase</fullName>
        <ecNumber evidence="2">2.5.1.-</ecNumber>
    </recommendedName>
</protein>